<evidence type="ECO:0000256" key="1">
    <source>
        <dbReference type="SAM" id="Phobius"/>
    </source>
</evidence>
<protein>
    <recommendedName>
        <fullName evidence="6">Aspartate carbamoyltransferase catalytic subunit</fullName>
    </recommendedName>
</protein>
<organism evidence="3 5">
    <name type="scientific">Thalassovita autumnalis</name>
    <dbReference type="NCBI Taxonomy" id="2072972"/>
    <lineage>
        <taxon>Bacteria</taxon>
        <taxon>Pseudomonadati</taxon>
        <taxon>Pseudomonadota</taxon>
        <taxon>Alphaproteobacteria</taxon>
        <taxon>Rhodobacterales</taxon>
        <taxon>Roseobacteraceae</taxon>
        <taxon>Thalassovita</taxon>
    </lineage>
</organism>
<keyword evidence="1" id="KW-0812">Transmembrane</keyword>
<keyword evidence="4" id="KW-1185">Reference proteome</keyword>
<evidence type="ECO:0000313" key="2">
    <source>
        <dbReference type="EMBL" id="CUH67590.1"/>
    </source>
</evidence>
<dbReference type="Proteomes" id="UP000051887">
    <property type="component" value="Unassembled WGS sequence"/>
</dbReference>
<evidence type="ECO:0008006" key="6">
    <source>
        <dbReference type="Google" id="ProtNLM"/>
    </source>
</evidence>
<name>A0A0P1FYL3_9RHOB</name>
<dbReference type="OrthoDB" id="199424at2"/>
<reference evidence="3 5" key="1">
    <citation type="submission" date="2015-09" db="EMBL/GenBank/DDBJ databases">
        <authorList>
            <consortium name="Swine Surveillance"/>
        </authorList>
    </citation>
    <scope>NUCLEOTIDE SEQUENCE [LARGE SCALE GENOMIC DNA]</scope>
    <source>
        <strain evidence="3 5">5120</strain>
    </source>
</reference>
<sequence length="184" mass="21059">MSEQTSGWEGLLDPGEEILWQGRPDGAIVFRPRNVMMFFFGLMFAGFALFWMIMASQAGGAFWMFGLLHFSVGVGISFGGIWGPAYKRRHTWYTLTNQRAFIASDMPIVGKKLQSYPITREMVLEFVDEPLASVHFANKRKRTKNGSYLVPIGFERIADGRDVYRMMRDIQRADRQKDRSADNA</sequence>
<keyword evidence="1" id="KW-0472">Membrane</keyword>
<evidence type="ECO:0000313" key="4">
    <source>
        <dbReference type="Proteomes" id="UP000051086"/>
    </source>
</evidence>
<evidence type="ECO:0000313" key="5">
    <source>
        <dbReference type="Proteomes" id="UP000051887"/>
    </source>
</evidence>
<feature type="transmembrane region" description="Helical" evidence="1">
    <location>
        <begin position="60"/>
        <end position="82"/>
    </location>
</feature>
<dbReference type="RefSeq" id="WP_058245083.1">
    <property type="nucleotide sequence ID" value="NZ_CYSB01000029.1"/>
</dbReference>
<evidence type="ECO:0000313" key="3">
    <source>
        <dbReference type="EMBL" id="CUH73955.1"/>
    </source>
</evidence>
<dbReference type="Proteomes" id="UP000051086">
    <property type="component" value="Unassembled WGS sequence"/>
</dbReference>
<gene>
    <name evidence="2" type="ORF">TL5118_02257</name>
    <name evidence="3" type="ORF">TL5120_03772</name>
</gene>
<dbReference type="AlphaFoldDB" id="A0A0P1FYL3"/>
<dbReference type="EMBL" id="CYSC01000043">
    <property type="protein sequence ID" value="CUH73955.1"/>
    <property type="molecule type" value="Genomic_DNA"/>
</dbReference>
<proteinExistence type="predicted"/>
<accession>A0A0P1FYL3</accession>
<keyword evidence="1" id="KW-1133">Transmembrane helix</keyword>
<reference evidence="2 4" key="2">
    <citation type="submission" date="2015-09" db="EMBL/GenBank/DDBJ databases">
        <authorList>
            <person name="Rodrigo-Torres L."/>
            <person name="Arahal D.R."/>
        </authorList>
    </citation>
    <scope>NUCLEOTIDE SEQUENCE [LARGE SCALE GENOMIC DNA]</scope>
    <source>
        <strain evidence="2 4">CECT 5118</strain>
    </source>
</reference>
<dbReference type="EMBL" id="CYSB01000029">
    <property type="protein sequence ID" value="CUH67590.1"/>
    <property type="molecule type" value="Genomic_DNA"/>
</dbReference>
<feature type="transmembrane region" description="Helical" evidence="1">
    <location>
        <begin position="35"/>
        <end position="54"/>
    </location>
</feature>